<name>A0AA41T5M4_SCICA</name>
<accession>A0AA41T5M4</accession>
<dbReference type="EMBL" id="JAATJV010428354">
    <property type="protein sequence ID" value="MBZ3889033.1"/>
    <property type="molecule type" value="Genomic_DNA"/>
</dbReference>
<feature type="compositionally biased region" description="Basic and acidic residues" evidence="1">
    <location>
        <begin position="44"/>
        <end position="54"/>
    </location>
</feature>
<evidence type="ECO:0000313" key="2">
    <source>
        <dbReference type="EMBL" id="MBZ3889033.1"/>
    </source>
</evidence>
<dbReference type="AlphaFoldDB" id="A0AA41T5M4"/>
<gene>
    <name evidence="2" type="ORF">SUZIE_200930</name>
</gene>
<sequence>MEWPLVGGRLGRRLAGGGHRCSSRAKGTPLTPKNSTGRNNLDTFEDKLHLHSEL</sequence>
<evidence type="ECO:0000313" key="3">
    <source>
        <dbReference type="Proteomes" id="UP001166674"/>
    </source>
</evidence>
<feature type="region of interest" description="Disordered" evidence="1">
    <location>
        <begin position="14"/>
        <end position="54"/>
    </location>
</feature>
<evidence type="ECO:0000256" key="1">
    <source>
        <dbReference type="SAM" id="MobiDB-lite"/>
    </source>
</evidence>
<organism evidence="2 3">
    <name type="scientific">Sciurus carolinensis</name>
    <name type="common">Eastern gray squirrel</name>
    <dbReference type="NCBI Taxonomy" id="30640"/>
    <lineage>
        <taxon>Eukaryota</taxon>
        <taxon>Metazoa</taxon>
        <taxon>Chordata</taxon>
        <taxon>Craniata</taxon>
        <taxon>Vertebrata</taxon>
        <taxon>Euteleostomi</taxon>
        <taxon>Mammalia</taxon>
        <taxon>Eutheria</taxon>
        <taxon>Euarchontoglires</taxon>
        <taxon>Glires</taxon>
        <taxon>Rodentia</taxon>
        <taxon>Sciuromorpha</taxon>
        <taxon>Sciuridae</taxon>
        <taxon>Sciurinae</taxon>
        <taxon>Sciurini</taxon>
        <taxon>Sciurus</taxon>
    </lineage>
</organism>
<reference evidence="2" key="1">
    <citation type="submission" date="2020-03" db="EMBL/GenBank/DDBJ databases">
        <title>Studies in the Genomics of Life Span.</title>
        <authorList>
            <person name="Glass D."/>
        </authorList>
    </citation>
    <scope>NUCLEOTIDE SEQUENCE</scope>
    <source>
        <strain evidence="2">SUZIE</strain>
        <tissue evidence="2">Muscle</tissue>
    </source>
</reference>
<proteinExistence type="predicted"/>
<comment type="caution">
    <text evidence="2">The sequence shown here is derived from an EMBL/GenBank/DDBJ whole genome shotgun (WGS) entry which is preliminary data.</text>
</comment>
<protein>
    <submittedName>
        <fullName evidence="2">Ataxin-7 isoform X1</fullName>
    </submittedName>
</protein>
<keyword evidence="3" id="KW-1185">Reference proteome</keyword>
<feature type="compositionally biased region" description="Polar residues" evidence="1">
    <location>
        <begin position="31"/>
        <end position="42"/>
    </location>
</feature>
<dbReference type="Proteomes" id="UP001166674">
    <property type="component" value="Unassembled WGS sequence"/>
</dbReference>